<reference evidence="4" key="1">
    <citation type="journal article" date="2006" name="Science">
        <title>Phytophthora genome sequences uncover evolutionary origins and mechanisms of pathogenesis.</title>
        <authorList>
            <person name="Tyler B.M."/>
            <person name="Tripathy S."/>
            <person name="Zhang X."/>
            <person name="Dehal P."/>
            <person name="Jiang R.H."/>
            <person name="Aerts A."/>
            <person name="Arredondo F.D."/>
            <person name="Baxter L."/>
            <person name="Bensasson D."/>
            <person name="Beynon J.L."/>
            <person name="Chapman J."/>
            <person name="Damasceno C.M."/>
            <person name="Dorrance A.E."/>
            <person name="Dou D."/>
            <person name="Dickerman A.W."/>
            <person name="Dubchak I.L."/>
            <person name="Garbelotto M."/>
            <person name="Gijzen M."/>
            <person name="Gordon S.G."/>
            <person name="Govers F."/>
            <person name="Grunwald N.J."/>
            <person name="Huang W."/>
            <person name="Ivors K.L."/>
            <person name="Jones R.W."/>
            <person name="Kamoun S."/>
            <person name="Krampis K."/>
            <person name="Lamour K.H."/>
            <person name="Lee M.K."/>
            <person name="McDonald W.H."/>
            <person name="Medina M."/>
            <person name="Meijer H.J."/>
            <person name="Nordberg E.K."/>
            <person name="Maclean D.J."/>
            <person name="Ospina-Giraldo M.D."/>
            <person name="Morris P.F."/>
            <person name="Phuntumart V."/>
            <person name="Putnam N.H."/>
            <person name="Rash S."/>
            <person name="Rose J.K."/>
            <person name="Sakihama Y."/>
            <person name="Salamov A.A."/>
            <person name="Savidor A."/>
            <person name="Scheuring C.F."/>
            <person name="Smith B.M."/>
            <person name="Sobral B.W."/>
            <person name="Terry A."/>
            <person name="Torto-Alalibo T.A."/>
            <person name="Win J."/>
            <person name="Xu Z."/>
            <person name="Zhang H."/>
            <person name="Grigoriev I.V."/>
            <person name="Rokhsar D.S."/>
            <person name="Boore J.L."/>
        </authorList>
    </citation>
    <scope>NUCLEOTIDE SEQUENCE [LARGE SCALE GENOMIC DNA]</scope>
    <source>
        <strain evidence="4">Pr102</strain>
    </source>
</reference>
<proteinExistence type="predicted"/>
<evidence type="ECO:0000313" key="4">
    <source>
        <dbReference type="Proteomes" id="UP000005238"/>
    </source>
</evidence>
<dbReference type="InterPro" id="IPR000210">
    <property type="entry name" value="BTB/POZ_dom"/>
</dbReference>
<dbReference type="VEuPathDB" id="FungiDB:KRP23_3334"/>
<feature type="region of interest" description="Disordered" evidence="1">
    <location>
        <begin position="60"/>
        <end position="80"/>
    </location>
</feature>
<dbReference type="Gene3D" id="1.25.40.420">
    <property type="match status" value="1"/>
</dbReference>
<sequence length="311" mass="35047">MEVSKNAYYLVNDVLRAAKLYKLPSLAQLCRERLFSASPSSLFGGGVEALAGLEEIAEQDEKFSDKNSEDDPHKQVEIPGGSARTLNDDMKFALSDEVWADTVLIAEGHRIPVHRCMLVARSEYFRAVLAFRRSSTHLTTEAQVSNAMAVVNVEDSYAGIVRVLRFIYYDQVVLPSLNRKDAKGDSDGVEQEAERAEGAVNDYLAEEASDQLLEDLVAADKYRLERMKRLCEHAICVTVANCLEVLAVAELVHAAHLKQVAMRFVQTHLAQITAREEEFRRFQKDFPPLLEELYASLRDASREEFLLRIVH</sequence>
<reference evidence="3" key="2">
    <citation type="submission" date="2015-06" db="UniProtKB">
        <authorList>
            <consortium name="EnsemblProtists"/>
        </authorList>
    </citation>
    <scope>IDENTIFICATION</scope>
    <source>
        <strain evidence="3">Pr102</strain>
    </source>
</reference>
<protein>
    <recommendedName>
        <fullName evidence="2">BTB domain-containing protein</fullName>
    </recommendedName>
</protein>
<dbReference type="STRING" id="164328.H3GJV2"/>
<dbReference type="InParanoid" id="H3GJV2"/>
<accession>H3GJV2</accession>
<dbReference type="HOGENOM" id="CLU_895666_0_0_1"/>
<name>H3GJV2_PHYRM</name>
<feature type="compositionally biased region" description="Basic and acidic residues" evidence="1">
    <location>
        <begin position="60"/>
        <end position="76"/>
    </location>
</feature>
<dbReference type="eggNOG" id="KOG1987">
    <property type="taxonomic scope" value="Eukaryota"/>
</dbReference>
<dbReference type="AlphaFoldDB" id="H3GJV2"/>
<feature type="domain" description="BTB" evidence="2">
    <location>
        <begin position="100"/>
        <end position="176"/>
    </location>
</feature>
<dbReference type="PANTHER" id="PTHR24413">
    <property type="entry name" value="SPECKLE-TYPE POZ PROTEIN"/>
    <property type="match status" value="1"/>
</dbReference>
<keyword evidence="4" id="KW-1185">Reference proteome</keyword>
<dbReference type="CDD" id="cd14733">
    <property type="entry name" value="BACK"/>
    <property type="match status" value="1"/>
</dbReference>
<evidence type="ECO:0000256" key="1">
    <source>
        <dbReference type="SAM" id="MobiDB-lite"/>
    </source>
</evidence>
<dbReference type="PROSITE" id="PS50097">
    <property type="entry name" value="BTB"/>
    <property type="match status" value="1"/>
</dbReference>
<evidence type="ECO:0000313" key="3">
    <source>
        <dbReference type="EnsemblProtists" id="Phyra76473"/>
    </source>
</evidence>
<dbReference type="SUPFAM" id="SSF54695">
    <property type="entry name" value="POZ domain"/>
    <property type="match status" value="1"/>
</dbReference>
<dbReference type="Pfam" id="PF00651">
    <property type="entry name" value="BTB"/>
    <property type="match status" value="1"/>
</dbReference>
<dbReference type="EMBL" id="DS566015">
    <property type="status" value="NOT_ANNOTATED_CDS"/>
    <property type="molecule type" value="Genomic_DNA"/>
</dbReference>
<dbReference type="Gene3D" id="3.30.710.10">
    <property type="entry name" value="Potassium Channel Kv1.1, Chain A"/>
    <property type="match status" value="1"/>
</dbReference>
<evidence type="ECO:0000259" key="2">
    <source>
        <dbReference type="PROSITE" id="PS50097"/>
    </source>
</evidence>
<dbReference type="Proteomes" id="UP000005238">
    <property type="component" value="Unassembled WGS sequence"/>
</dbReference>
<dbReference type="VEuPathDB" id="FungiDB:KRP22_3439"/>
<dbReference type="EnsemblProtists" id="Phyra76473">
    <property type="protein sequence ID" value="Phyra76473"/>
    <property type="gene ID" value="Phyra76473"/>
</dbReference>
<organism evidence="3 4">
    <name type="scientific">Phytophthora ramorum</name>
    <name type="common">Sudden oak death agent</name>
    <dbReference type="NCBI Taxonomy" id="164328"/>
    <lineage>
        <taxon>Eukaryota</taxon>
        <taxon>Sar</taxon>
        <taxon>Stramenopiles</taxon>
        <taxon>Oomycota</taxon>
        <taxon>Peronosporomycetes</taxon>
        <taxon>Peronosporales</taxon>
        <taxon>Peronosporaceae</taxon>
        <taxon>Phytophthora</taxon>
    </lineage>
</organism>
<dbReference type="InterPro" id="IPR011333">
    <property type="entry name" value="SKP1/BTB/POZ_sf"/>
</dbReference>
<dbReference type="SMART" id="SM00225">
    <property type="entry name" value="BTB"/>
    <property type="match status" value="1"/>
</dbReference>